<feature type="region of interest" description="Disordered" evidence="1">
    <location>
        <begin position="1"/>
        <end position="64"/>
    </location>
</feature>
<feature type="non-terminal residue" evidence="2">
    <location>
        <position position="1"/>
    </location>
</feature>
<reference evidence="2" key="1">
    <citation type="submission" date="2020-02" db="EMBL/GenBank/DDBJ databases">
        <authorList>
            <person name="Meier V. D."/>
        </authorList>
    </citation>
    <scope>NUCLEOTIDE SEQUENCE</scope>
    <source>
        <strain evidence="2">AVDCRST_MAG68</strain>
    </source>
</reference>
<evidence type="ECO:0000256" key="1">
    <source>
        <dbReference type="SAM" id="MobiDB-lite"/>
    </source>
</evidence>
<feature type="compositionally biased region" description="Low complexity" evidence="1">
    <location>
        <begin position="1"/>
        <end position="17"/>
    </location>
</feature>
<accession>A0A6J4MYQ5</accession>
<organism evidence="2">
    <name type="scientific">uncultured Gemmatimonadota bacterium</name>
    <dbReference type="NCBI Taxonomy" id="203437"/>
    <lineage>
        <taxon>Bacteria</taxon>
        <taxon>Pseudomonadati</taxon>
        <taxon>Gemmatimonadota</taxon>
        <taxon>environmental samples</taxon>
    </lineage>
</organism>
<gene>
    <name evidence="2" type="ORF">AVDCRST_MAG68-5670</name>
</gene>
<feature type="non-terminal residue" evidence="2">
    <location>
        <position position="64"/>
    </location>
</feature>
<name>A0A6J4MYQ5_9BACT</name>
<feature type="compositionally biased region" description="Basic and acidic residues" evidence="1">
    <location>
        <begin position="47"/>
        <end position="56"/>
    </location>
</feature>
<protein>
    <submittedName>
        <fullName evidence="2">Uncharacterized protein</fullName>
    </submittedName>
</protein>
<proteinExistence type="predicted"/>
<sequence>ALSSTPSPPSSTGTRAARPTRRASPPWPPRSATWRARRARNSGSHTEAQRHGEKHSSVSLYLSV</sequence>
<dbReference type="EMBL" id="CADCTW010000243">
    <property type="protein sequence ID" value="CAA9370224.1"/>
    <property type="molecule type" value="Genomic_DNA"/>
</dbReference>
<dbReference type="AlphaFoldDB" id="A0A6J4MYQ5"/>
<evidence type="ECO:0000313" key="2">
    <source>
        <dbReference type="EMBL" id="CAA9370224.1"/>
    </source>
</evidence>